<proteinExistence type="predicted"/>
<sequence length="277" mass="28757">MSARDTSRIVSVGGDVTEILYELGLGDNVVAIDTTSVFPPQIPSEKKSVGYMRALSSEGVLAVRPTLILATDKAGPPEVVAALKASSTPFITIDGPDTPEGVAEKVKQVAAIVGKEEAGETLAQRIRTEFEAAADARKTIAKPIKALFLLSVQSGRALAGGRNTAADAMLALAGAENVVNSFDGYKPLSGEAALALAPDAIIVMKAAPGHRTAEASGPIATEIAAITGLANTPAVKDGRIIEFDGSLMLQFGPRAPQAAHDLMHILYPDLVPTRRIN</sequence>
<name>V5SGM8_9HYPH</name>
<dbReference type="KEGG" id="hni:W911_12950"/>
<dbReference type="InterPro" id="IPR050902">
    <property type="entry name" value="ABC_Transporter_SBP"/>
</dbReference>
<evidence type="ECO:0000313" key="3">
    <source>
        <dbReference type="Proteomes" id="UP000018542"/>
    </source>
</evidence>
<dbReference type="Proteomes" id="UP000018542">
    <property type="component" value="Chromosome"/>
</dbReference>
<gene>
    <name evidence="2" type="ORF">W911_12950</name>
</gene>
<feature type="domain" description="Fe/B12 periplasmic-binding" evidence="1">
    <location>
        <begin position="8"/>
        <end position="270"/>
    </location>
</feature>
<accession>V5SGM8</accession>
<dbReference type="PANTHER" id="PTHR30535">
    <property type="entry name" value="VITAMIN B12-BINDING PROTEIN"/>
    <property type="match status" value="1"/>
</dbReference>
<dbReference type="PANTHER" id="PTHR30535:SF4">
    <property type="entry name" value="HEMIN-BINDING PERIPLASMIC PROTEIN HMUT"/>
    <property type="match status" value="1"/>
</dbReference>
<dbReference type="Pfam" id="PF01497">
    <property type="entry name" value="Peripla_BP_2"/>
    <property type="match status" value="1"/>
</dbReference>
<protein>
    <submittedName>
        <fullName evidence="2">ABC transporter substrate-binding protein</fullName>
    </submittedName>
</protein>
<dbReference type="InterPro" id="IPR002491">
    <property type="entry name" value="ABC_transptr_periplasmic_BD"/>
</dbReference>
<reference evidence="2 3" key="1">
    <citation type="journal article" date="2014" name="Genome Announc.">
        <title>Complete Genome Sequence of Hyphomicrobium nitrativorans Strain NL23, a Denitrifying Bacterium Isolated from Biofilm of a Methanol-Fed Denitrification System Treating Seawater at the Montreal Biodome.</title>
        <authorList>
            <person name="Martineau C."/>
            <person name="Villeneuve C."/>
            <person name="Mauffrey F."/>
            <person name="Villemur R."/>
        </authorList>
    </citation>
    <scope>NUCLEOTIDE SEQUENCE [LARGE SCALE GENOMIC DNA]</scope>
    <source>
        <strain evidence="2">NL23</strain>
    </source>
</reference>
<dbReference type="PATRIC" id="fig|1029756.8.peg.2695"/>
<evidence type="ECO:0000259" key="1">
    <source>
        <dbReference type="PROSITE" id="PS50983"/>
    </source>
</evidence>
<evidence type="ECO:0000313" key="2">
    <source>
        <dbReference type="EMBL" id="AHB49109.1"/>
    </source>
</evidence>
<dbReference type="AlphaFoldDB" id="V5SGM8"/>
<dbReference type="Gene3D" id="3.40.50.1980">
    <property type="entry name" value="Nitrogenase molybdenum iron protein domain"/>
    <property type="match status" value="2"/>
</dbReference>
<dbReference type="STRING" id="1029756.W911_12950"/>
<dbReference type="EMBL" id="CP006912">
    <property type="protein sequence ID" value="AHB49109.1"/>
    <property type="molecule type" value="Genomic_DNA"/>
</dbReference>
<dbReference type="PROSITE" id="PS50983">
    <property type="entry name" value="FE_B12_PBP"/>
    <property type="match status" value="1"/>
</dbReference>
<organism evidence="2 3">
    <name type="scientific">Hyphomicrobium nitrativorans NL23</name>
    <dbReference type="NCBI Taxonomy" id="1029756"/>
    <lineage>
        <taxon>Bacteria</taxon>
        <taxon>Pseudomonadati</taxon>
        <taxon>Pseudomonadota</taxon>
        <taxon>Alphaproteobacteria</taxon>
        <taxon>Hyphomicrobiales</taxon>
        <taxon>Hyphomicrobiaceae</taxon>
        <taxon>Hyphomicrobium</taxon>
    </lineage>
</organism>
<dbReference type="SUPFAM" id="SSF53807">
    <property type="entry name" value="Helical backbone' metal receptor"/>
    <property type="match status" value="1"/>
</dbReference>
<keyword evidence="3" id="KW-1185">Reference proteome</keyword>
<dbReference type="HOGENOM" id="CLU_038034_6_0_5"/>